<keyword evidence="3" id="KW-1185">Reference proteome</keyword>
<organism evidence="2 3">
    <name type="scientific">Tetradesmus obliquus</name>
    <name type="common">Green alga</name>
    <name type="synonym">Acutodesmus obliquus</name>
    <dbReference type="NCBI Taxonomy" id="3088"/>
    <lineage>
        <taxon>Eukaryota</taxon>
        <taxon>Viridiplantae</taxon>
        <taxon>Chlorophyta</taxon>
        <taxon>core chlorophytes</taxon>
        <taxon>Chlorophyceae</taxon>
        <taxon>CS clade</taxon>
        <taxon>Sphaeropleales</taxon>
        <taxon>Scenedesmaceae</taxon>
        <taxon>Tetradesmus</taxon>
    </lineage>
</organism>
<dbReference type="EMBL" id="FNXT01000436">
    <property type="protein sequence ID" value="SZX64665.1"/>
    <property type="molecule type" value="Genomic_DNA"/>
</dbReference>
<dbReference type="AlphaFoldDB" id="A0A383VGI1"/>
<sequence length="140" mass="14850">MAAVDVVDPGGGCAQALACLMSALQSHTARGKWLLLHNILDTVLRNNRVFAVDVVLPGLLLTWLELRACHAWWQQQQARQQSEAAAHKKGERWSSCSGSSNTSSSRTFLQCSTRSAATATAAAAAAAVLGSPQHARGTCH</sequence>
<gene>
    <name evidence="2" type="ORF">BQ4739_LOCUS5159</name>
</gene>
<accession>A0A383VGI1</accession>
<reference evidence="2 3" key="1">
    <citation type="submission" date="2016-10" db="EMBL/GenBank/DDBJ databases">
        <authorList>
            <person name="Cai Z."/>
        </authorList>
    </citation>
    <scope>NUCLEOTIDE SEQUENCE [LARGE SCALE GENOMIC DNA]</scope>
</reference>
<feature type="compositionally biased region" description="Low complexity" evidence="1">
    <location>
        <begin position="94"/>
        <end position="105"/>
    </location>
</feature>
<proteinExistence type="predicted"/>
<evidence type="ECO:0000313" key="3">
    <source>
        <dbReference type="Proteomes" id="UP000256970"/>
    </source>
</evidence>
<name>A0A383VGI1_TETOB</name>
<evidence type="ECO:0000256" key="1">
    <source>
        <dbReference type="SAM" id="MobiDB-lite"/>
    </source>
</evidence>
<feature type="region of interest" description="Disordered" evidence="1">
    <location>
        <begin position="80"/>
        <end position="105"/>
    </location>
</feature>
<protein>
    <submittedName>
        <fullName evidence="2">Uncharacterized protein</fullName>
    </submittedName>
</protein>
<dbReference type="Proteomes" id="UP000256970">
    <property type="component" value="Unassembled WGS sequence"/>
</dbReference>
<evidence type="ECO:0000313" key="2">
    <source>
        <dbReference type="EMBL" id="SZX64665.1"/>
    </source>
</evidence>